<evidence type="ECO:0000313" key="3">
    <source>
        <dbReference type="Proteomes" id="UP001152797"/>
    </source>
</evidence>
<sequence length="125" mass="13612">MVSEQVLQAPCMSRSYDGRHAMQAMQAMPAGQAPGQAVQAAANGQVPAALFGRRLRSPPSSSAEAQVSKPIWIIEEVINFDAAEEEADYDSFETVCHPKMFPNGLLGGCVLWNCTEEDELQRKKS</sequence>
<dbReference type="AlphaFoldDB" id="A0A9P1FI49"/>
<evidence type="ECO:0000313" key="2">
    <source>
        <dbReference type="EMBL" id="CAL4764163.1"/>
    </source>
</evidence>
<dbReference type="EMBL" id="CAMXCT030000302">
    <property type="protein sequence ID" value="CAL4764163.1"/>
    <property type="molecule type" value="Genomic_DNA"/>
</dbReference>
<proteinExistence type="predicted"/>
<gene>
    <name evidence="1" type="ORF">C1SCF055_LOCUS5040</name>
</gene>
<protein>
    <submittedName>
        <fullName evidence="2">NPL4-like protein 1</fullName>
    </submittedName>
</protein>
<dbReference type="Proteomes" id="UP001152797">
    <property type="component" value="Unassembled WGS sequence"/>
</dbReference>
<dbReference type="EMBL" id="CAMXCT020000302">
    <property type="protein sequence ID" value="CAL1130226.1"/>
    <property type="molecule type" value="Genomic_DNA"/>
</dbReference>
<organism evidence="1">
    <name type="scientific">Cladocopium goreaui</name>
    <dbReference type="NCBI Taxonomy" id="2562237"/>
    <lineage>
        <taxon>Eukaryota</taxon>
        <taxon>Sar</taxon>
        <taxon>Alveolata</taxon>
        <taxon>Dinophyceae</taxon>
        <taxon>Suessiales</taxon>
        <taxon>Symbiodiniaceae</taxon>
        <taxon>Cladocopium</taxon>
    </lineage>
</organism>
<name>A0A9P1FI49_9DINO</name>
<accession>A0A9P1FI49</accession>
<dbReference type="EMBL" id="CAMXCT010000302">
    <property type="protein sequence ID" value="CAI3976851.1"/>
    <property type="molecule type" value="Genomic_DNA"/>
</dbReference>
<comment type="caution">
    <text evidence="1">The sequence shown here is derived from an EMBL/GenBank/DDBJ whole genome shotgun (WGS) entry which is preliminary data.</text>
</comment>
<reference evidence="2 3" key="2">
    <citation type="submission" date="2024-05" db="EMBL/GenBank/DDBJ databases">
        <authorList>
            <person name="Chen Y."/>
            <person name="Shah S."/>
            <person name="Dougan E. K."/>
            <person name="Thang M."/>
            <person name="Chan C."/>
        </authorList>
    </citation>
    <scope>NUCLEOTIDE SEQUENCE [LARGE SCALE GENOMIC DNA]</scope>
</reference>
<keyword evidence="3" id="KW-1185">Reference proteome</keyword>
<evidence type="ECO:0000313" key="1">
    <source>
        <dbReference type="EMBL" id="CAI3976851.1"/>
    </source>
</evidence>
<reference evidence="1" key="1">
    <citation type="submission" date="2022-10" db="EMBL/GenBank/DDBJ databases">
        <authorList>
            <person name="Chen Y."/>
            <person name="Dougan E. K."/>
            <person name="Chan C."/>
            <person name="Rhodes N."/>
            <person name="Thang M."/>
        </authorList>
    </citation>
    <scope>NUCLEOTIDE SEQUENCE</scope>
</reference>
<dbReference type="OrthoDB" id="10596345at2759"/>